<gene>
    <name evidence="11" type="primary">tnpB</name>
    <name evidence="11" type="ORF">QJS35_10595</name>
</gene>
<dbReference type="InterPro" id="IPR021027">
    <property type="entry name" value="Transposase_put_HTH"/>
</dbReference>
<keyword evidence="4" id="KW-0479">Metal-binding</keyword>
<keyword evidence="11" id="KW-0540">Nuclease</keyword>
<dbReference type="InterPro" id="IPR053522">
    <property type="entry name" value="RNA-guided_endonuclease_TnpB"/>
</dbReference>
<evidence type="ECO:0000259" key="10">
    <source>
        <dbReference type="Pfam" id="PF12323"/>
    </source>
</evidence>
<dbReference type="NCBIfam" id="TIGR01766">
    <property type="entry name" value="IS200/IS605 family accessory protein TnpB-like domain"/>
    <property type="match status" value="1"/>
</dbReference>
<reference evidence="11 12" key="1">
    <citation type="journal article" date="2023" name="Genome Announc.">
        <title>Pan-Genome Analyses of the Genus Cohnella and Proposal of the Novel Species Cohnella silvisoli sp. nov., Isolated from Forest Soil.</title>
        <authorList>
            <person name="Wang C."/>
            <person name="Mao L."/>
            <person name="Bao G."/>
            <person name="Zhu H."/>
        </authorList>
    </citation>
    <scope>NUCLEOTIDE SEQUENCE [LARGE SCALE GENOMIC DNA]</scope>
    <source>
        <strain evidence="11 12">NL03-T5-1</strain>
    </source>
</reference>
<keyword evidence="6" id="KW-0238">DNA-binding</keyword>
<comment type="similarity">
    <text evidence="2">In the N-terminal section; belongs to the transposase 2 family.</text>
</comment>
<keyword evidence="12" id="KW-1185">Reference proteome</keyword>
<dbReference type="InterPro" id="IPR051399">
    <property type="entry name" value="RNA-guided_DNA_endo/Transpos"/>
</dbReference>
<keyword evidence="3" id="KW-0815">Transposition</keyword>
<dbReference type="InterPro" id="IPR010095">
    <property type="entry name" value="Cas12f1-like_TNB"/>
</dbReference>
<dbReference type="NCBIfam" id="NF038281">
    <property type="entry name" value="IS200_TnpB"/>
    <property type="match status" value="1"/>
</dbReference>
<evidence type="ECO:0000256" key="5">
    <source>
        <dbReference type="ARBA" id="ARBA00022833"/>
    </source>
</evidence>
<evidence type="ECO:0000313" key="11">
    <source>
        <dbReference type="EMBL" id="MEQ4482845.1"/>
    </source>
</evidence>
<evidence type="ECO:0000259" key="9">
    <source>
        <dbReference type="Pfam" id="PF07282"/>
    </source>
</evidence>
<dbReference type="PANTHER" id="PTHR30405">
    <property type="entry name" value="TRANSPOSASE"/>
    <property type="match status" value="1"/>
</dbReference>
<feature type="domain" description="Cas12f1-like TNB" evidence="9">
    <location>
        <begin position="289"/>
        <end position="357"/>
    </location>
</feature>
<feature type="domain" description="Probable transposase IS891/IS1136/IS1341" evidence="8">
    <location>
        <begin position="164"/>
        <end position="277"/>
    </location>
</feature>
<keyword evidence="11" id="KW-0255">Endonuclease</keyword>
<evidence type="ECO:0000259" key="8">
    <source>
        <dbReference type="Pfam" id="PF01385"/>
    </source>
</evidence>
<organism evidence="11 12">
    <name type="scientific">Cohnella silvisoli</name>
    <dbReference type="NCBI Taxonomy" id="2873699"/>
    <lineage>
        <taxon>Bacteria</taxon>
        <taxon>Bacillati</taxon>
        <taxon>Bacillota</taxon>
        <taxon>Bacilli</taxon>
        <taxon>Bacillales</taxon>
        <taxon>Paenibacillaceae</taxon>
        <taxon>Cohnella</taxon>
    </lineage>
</organism>
<comment type="caution">
    <text evidence="11">The sequence shown here is derived from an EMBL/GenBank/DDBJ whole genome shotgun (WGS) entry which is preliminary data.</text>
</comment>
<protein>
    <submittedName>
        <fullName evidence="11">IS200/IS605 family element RNA-guided endonuclease TnpB</fullName>
    </submittedName>
</protein>
<evidence type="ECO:0000256" key="2">
    <source>
        <dbReference type="ARBA" id="ARBA00011044"/>
    </source>
</evidence>
<evidence type="ECO:0000256" key="4">
    <source>
        <dbReference type="ARBA" id="ARBA00022723"/>
    </source>
</evidence>
<dbReference type="NCBIfam" id="NF040570">
    <property type="entry name" value="guided_TnpB"/>
    <property type="match status" value="1"/>
</dbReference>
<evidence type="ECO:0000313" key="12">
    <source>
        <dbReference type="Proteomes" id="UP001493487"/>
    </source>
</evidence>
<dbReference type="GO" id="GO:0004519">
    <property type="term" value="F:endonuclease activity"/>
    <property type="evidence" value="ECO:0007669"/>
    <property type="project" value="UniProtKB-KW"/>
</dbReference>
<accession>A0ABV1KS96</accession>
<dbReference type="EMBL" id="JASKHM010000005">
    <property type="protein sequence ID" value="MEQ4482845.1"/>
    <property type="molecule type" value="Genomic_DNA"/>
</dbReference>
<evidence type="ECO:0000256" key="3">
    <source>
        <dbReference type="ARBA" id="ARBA00022578"/>
    </source>
</evidence>
<evidence type="ECO:0000256" key="1">
    <source>
        <dbReference type="ARBA" id="ARBA00008761"/>
    </source>
</evidence>
<dbReference type="InterPro" id="IPR001959">
    <property type="entry name" value="Transposase"/>
</dbReference>
<keyword evidence="7" id="KW-0233">DNA recombination</keyword>
<feature type="domain" description="Transposase putative helix-turn-helix" evidence="10">
    <location>
        <begin position="5"/>
        <end position="47"/>
    </location>
</feature>
<comment type="similarity">
    <text evidence="1">In the C-terminal section; belongs to the transposase 35 family.</text>
</comment>
<name>A0ABV1KS96_9BACL</name>
<keyword evidence="5" id="KW-0862">Zinc</keyword>
<dbReference type="Pfam" id="PF07282">
    <property type="entry name" value="Cas12f1-like_TNB"/>
    <property type="match status" value="1"/>
</dbReference>
<evidence type="ECO:0000256" key="6">
    <source>
        <dbReference type="ARBA" id="ARBA00023125"/>
    </source>
</evidence>
<dbReference type="RefSeq" id="WP_232185685.1">
    <property type="nucleotide sequence ID" value="NZ_JAIOAP010000005.1"/>
</dbReference>
<evidence type="ECO:0000256" key="7">
    <source>
        <dbReference type="ARBA" id="ARBA00023172"/>
    </source>
</evidence>
<keyword evidence="11" id="KW-0378">Hydrolase</keyword>
<dbReference type="PANTHER" id="PTHR30405:SF25">
    <property type="entry name" value="RNA-GUIDED DNA ENDONUCLEASE INSQ-RELATED"/>
    <property type="match status" value="1"/>
</dbReference>
<sequence>MPHPKAFRFRLYPTPEQMTLIHKMFGCSRFVFNHFLAKWNESYNETGTGLSYHQCAKGIPALKQSFDWLKEVDSIALQSSVRYLADSFDRFFRKQNEAPRFKSRKNPVQSYTTRFTNDNIAIRDTELKLPKLGWVRFAKSREAEGRILSATVRRSATGKYFVSIVCEVDIVPLPKRDTAIGIDFGLKKFAVCSRGEDEINPKHLRKRERRLAHWQLLLSRRKPEGANWHRAKRKVAMIHEKIANSRNDFLHQITTRWIRENQTICLEDLQVSDMLQNGRLAKAISEVSWSMCRTMLEYKAKWYGRTISVVAKDYPSSQLCSSCGHRNPEVKDLSLREWDCPVCGSRHDRDKNASQNIEKEGLRLAAKTA</sequence>
<dbReference type="Proteomes" id="UP001493487">
    <property type="component" value="Unassembled WGS sequence"/>
</dbReference>
<proteinExistence type="inferred from homology"/>
<dbReference type="Pfam" id="PF01385">
    <property type="entry name" value="OrfB_IS605"/>
    <property type="match status" value="1"/>
</dbReference>
<dbReference type="Pfam" id="PF12323">
    <property type="entry name" value="HTH_OrfB_IS605"/>
    <property type="match status" value="1"/>
</dbReference>